<feature type="transmembrane region" description="Helical" evidence="5">
    <location>
        <begin position="93"/>
        <end position="111"/>
    </location>
</feature>
<feature type="transmembrane region" description="Helical" evidence="5">
    <location>
        <begin position="223"/>
        <end position="246"/>
    </location>
</feature>
<feature type="transmembrane region" description="Helical" evidence="5">
    <location>
        <begin position="454"/>
        <end position="472"/>
    </location>
</feature>
<evidence type="ECO:0000256" key="4">
    <source>
        <dbReference type="ARBA" id="ARBA00023136"/>
    </source>
</evidence>
<keyword evidence="2 5" id="KW-0812">Transmembrane</keyword>
<feature type="transmembrane region" description="Helical" evidence="5">
    <location>
        <begin position="179"/>
        <end position="203"/>
    </location>
</feature>
<feature type="transmembrane region" description="Helical" evidence="5">
    <location>
        <begin position="323"/>
        <end position="343"/>
    </location>
</feature>
<evidence type="ECO:0000313" key="6">
    <source>
        <dbReference type="EMBL" id="VFU11314.1"/>
    </source>
</evidence>
<dbReference type="InterPro" id="IPR001898">
    <property type="entry name" value="SLC13A/DASS"/>
</dbReference>
<feature type="transmembrane region" description="Helical" evidence="5">
    <location>
        <begin position="298"/>
        <end position="316"/>
    </location>
</feature>
<accession>A0A485LUU8</accession>
<feature type="transmembrane region" description="Helical" evidence="5">
    <location>
        <begin position="40"/>
        <end position="57"/>
    </location>
</feature>
<name>A0A485LUU8_9ZZZZ</name>
<evidence type="ECO:0000256" key="1">
    <source>
        <dbReference type="ARBA" id="ARBA00004141"/>
    </source>
</evidence>
<dbReference type="AlphaFoldDB" id="A0A485LUU8"/>
<feature type="transmembrane region" description="Helical" evidence="5">
    <location>
        <begin position="410"/>
        <end position="434"/>
    </location>
</feature>
<dbReference type="EMBL" id="CAADRN010000014">
    <property type="protein sequence ID" value="VFU11314.1"/>
    <property type="molecule type" value="Genomic_DNA"/>
</dbReference>
<organism evidence="6">
    <name type="scientific">anaerobic digester metagenome</name>
    <dbReference type="NCBI Taxonomy" id="1263854"/>
    <lineage>
        <taxon>unclassified sequences</taxon>
        <taxon>metagenomes</taxon>
        <taxon>ecological metagenomes</taxon>
    </lineage>
</organism>
<evidence type="ECO:0000256" key="3">
    <source>
        <dbReference type="ARBA" id="ARBA00022989"/>
    </source>
</evidence>
<feature type="transmembrane region" description="Helical" evidence="5">
    <location>
        <begin position="349"/>
        <end position="370"/>
    </location>
</feature>
<feature type="transmembrane region" description="Helical" evidence="5">
    <location>
        <begin position="123"/>
        <end position="143"/>
    </location>
</feature>
<keyword evidence="3 5" id="KW-1133">Transmembrane helix</keyword>
<evidence type="ECO:0000256" key="2">
    <source>
        <dbReference type="ARBA" id="ARBA00022692"/>
    </source>
</evidence>
<dbReference type="GO" id="GO:0005886">
    <property type="term" value="C:plasma membrane"/>
    <property type="evidence" value="ECO:0007669"/>
    <property type="project" value="TreeGrafter"/>
</dbReference>
<feature type="transmembrane region" description="Helical" evidence="5">
    <location>
        <begin position="377"/>
        <end position="398"/>
    </location>
</feature>
<gene>
    <name evidence="6" type="primary">ybhI</name>
    <name evidence="6" type="ORF">SCFA_1100004</name>
</gene>
<protein>
    <submittedName>
        <fullName evidence="6">Inner membrane protein YbhI (Di- and tricarboxylate transporters)</fullName>
    </submittedName>
</protein>
<keyword evidence="4 5" id="KW-0472">Membrane</keyword>
<dbReference type="GO" id="GO:1905039">
    <property type="term" value="P:carboxylic acid transmembrane transport"/>
    <property type="evidence" value="ECO:0007669"/>
    <property type="project" value="UniProtKB-ARBA"/>
</dbReference>
<proteinExistence type="predicted"/>
<dbReference type="GO" id="GO:0008514">
    <property type="term" value="F:organic anion transmembrane transporter activity"/>
    <property type="evidence" value="ECO:0007669"/>
    <property type="project" value="UniProtKB-ARBA"/>
</dbReference>
<comment type="subcellular location">
    <subcellularLocation>
        <location evidence="1">Membrane</location>
        <topology evidence="1">Multi-pass membrane protein</topology>
    </subcellularLocation>
</comment>
<dbReference type="PANTHER" id="PTHR10283">
    <property type="entry name" value="SOLUTE CARRIER FAMILY 13 MEMBER"/>
    <property type="match status" value="1"/>
</dbReference>
<reference evidence="6" key="1">
    <citation type="submission" date="2019-03" db="EMBL/GenBank/DDBJ databases">
        <authorList>
            <person name="Hao L."/>
        </authorList>
    </citation>
    <scope>NUCLEOTIDE SEQUENCE</scope>
</reference>
<dbReference type="Pfam" id="PF00939">
    <property type="entry name" value="Na_sulph_symp"/>
    <property type="match status" value="1"/>
</dbReference>
<sequence length="478" mass="51866">MSTAASGTKFKVTDMLFLVMLAIALFVAIAKPWVPELPPQGHLVLFALIVTIGLWIFKPCSIPQSVAGMFFLLFTLALKIPPATVFSGFVSSALWTLIPALFFGFVLLKTGLGKRIGFMVMKLFNPSYPMLVLAFVIIGLALSALTPSITVRCVIIVPIAVSVIEACNLKLKSKGSALILLSAWVMALVPGTGWLTGSLHGPILLGMYEAVPELKGLMNFSSYLQVMLIPALVLTVLLIVGGFFALKPDQPITLKKEYFQEEYKNLGAWSREEVISAIILVICFLMFFTNKIHGIPDGATVLAGLFLLTLFGVIKGTEIGSGISWDLVIFIGVAMSFGAVFGATGVSKWLVGVLVPVIAPLTSSPWVFCYSIMILFFILRFFDVAVFVPTFAIFVPILPEIANNFGVNPLVWLGLFIMGANCFFLSYTNMFALVSEALAKERSWTPGQLSTYGLVYGVACLITLAIAVPYWISIGMFS</sequence>
<feature type="transmembrane region" description="Helical" evidence="5">
    <location>
        <begin position="274"/>
        <end position="292"/>
    </location>
</feature>
<evidence type="ECO:0000256" key="5">
    <source>
        <dbReference type="SAM" id="Phobius"/>
    </source>
</evidence>
<dbReference type="PANTHER" id="PTHR10283:SF82">
    <property type="entry name" value="SOLUTE CARRIER FAMILY 13 MEMBER 2"/>
    <property type="match status" value="1"/>
</dbReference>